<feature type="non-terminal residue" evidence="7">
    <location>
        <position position="1"/>
    </location>
</feature>
<dbReference type="InterPro" id="IPR019430">
    <property type="entry name" value="7TM_GPCR_serpentine_rcpt_Srx"/>
</dbReference>
<evidence type="ECO:0000256" key="1">
    <source>
        <dbReference type="ARBA" id="ARBA00004370"/>
    </source>
</evidence>
<dbReference type="PROSITE" id="PS50262">
    <property type="entry name" value="G_PROTEIN_RECEP_F1_2"/>
    <property type="match status" value="1"/>
</dbReference>
<feature type="transmembrane region" description="Helical" evidence="5">
    <location>
        <begin position="12"/>
        <end position="32"/>
    </location>
</feature>
<dbReference type="Pfam" id="PF10328">
    <property type="entry name" value="7TM_GPCR_Srx"/>
    <property type="match status" value="1"/>
</dbReference>
<comment type="subcellular location">
    <subcellularLocation>
        <location evidence="1">Membrane</location>
    </subcellularLocation>
</comment>
<evidence type="ECO:0000256" key="3">
    <source>
        <dbReference type="ARBA" id="ARBA00022989"/>
    </source>
</evidence>
<dbReference type="Gene3D" id="1.20.1070.10">
    <property type="entry name" value="Rhodopsin 7-helix transmembrane proteins"/>
    <property type="match status" value="1"/>
</dbReference>
<dbReference type="PANTHER" id="PTHR23017:SF44">
    <property type="entry name" value="G-PROTEIN COUPLED RECEPTORS FAMILY 1 PROFILE DOMAIN-CONTAINING PROTEIN"/>
    <property type="match status" value="1"/>
</dbReference>
<keyword evidence="8" id="KW-1185">Reference proteome</keyword>
<keyword evidence="3 5" id="KW-1133">Transmembrane helix</keyword>
<dbReference type="GO" id="GO:0016020">
    <property type="term" value="C:membrane"/>
    <property type="evidence" value="ECO:0007669"/>
    <property type="project" value="UniProtKB-SubCell"/>
</dbReference>
<proteinExistence type="predicted"/>
<name>A0AAN5ICU5_9BILA</name>
<evidence type="ECO:0000256" key="2">
    <source>
        <dbReference type="ARBA" id="ARBA00022692"/>
    </source>
</evidence>
<evidence type="ECO:0000313" key="8">
    <source>
        <dbReference type="Proteomes" id="UP001328107"/>
    </source>
</evidence>
<evidence type="ECO:0000313" key="7">
    <source>
        <dbReference type="EMBL" id="GMR59894.1"/>
    </source>
</evidence>
<dbReference type="AlphaFoldDB" id="A0AAN5ICU5"/>
<dbReference type="EMBL" id="BTRK01000006">
    <property type="protein sequence ID" value="GMR59894.1"/>
    <property type="molecule type" value="Genomic_DNA"/>
</dbReference>
<dbReference type="InterPro" id="IPR017452">
    <property type="entry name" value="GPCR_Rhodpsn_7TM"/>
</dbReference>
<gene>
    <name evidence="7" type="ORF">PMAYCL1PPCAC_30089</name>
</gene>
<evidence type="ECO:0000259" key="6">
    <source>
        <dbReference type="PROSITE" id="PS50262"/>
    </source>
</evidence>
<dbReference type="Proteomes" id="UP001328107">
    <property type="component" value="Unassembled WGS sequence"/>
</dbReference>
<sequence length="127" mass="14342">KCSGMYALSEHFGLAILAAYQICCFSHVSISINRSIAINLPLSYSKIFSERNTLVMIVIYWILGIAITVWMFKLVECAQYLPDGTWIYAFKAATDFCWYGSFAINSTWVAIVALLDGSTMLRIHCTY</sequence>
<dbReference type="PANTHER" id="PTHR23017">
    <property type="entry name" value="SERPENTINE RECEPTOR, CLASS X"/>
    <property type="match status" value="1"/>
</dbReference>
<protein>
    <recommendedName>
        <fullName evidence="6">G-protein coupled receptors family 1 profile domain-containing protein</fullName>
    </recommendedName>
</protein>
<keyword evidence="4 5" id="KW-0472">Membrane</keyword>
<feature type="domain" description="G-protein coupled receptors family 1 profile" evidence="6">
    <location>
        <begin position="25"/>
        <end position="127"/>
    </location>
</feature>
<feature type="transmembrane region" description="Helical" evidence="5">
    <location>
        <begin position="53"/>
        <end position="72"/>
    </location>
</feature>
<dbReference type="SUPFAM" id="SSF81321">
    <property type="entry name" value="Family A G protein-coupled receptor-like"/>
    <property type="match status" value="1"/>
</dbReference>
<reference evidence="8" key="1">
    <citation type="submission" date="2022-10" db="EMBL/GenBank/DDBJ databases">
        <title>Genome assembly of Pristionchus species.</title>
        <authorList>
            <person name="Yoshida K."/>
            <person name="Sommer R.J."/>
        </authorList>
    </citation>
    <scope>NUCLEOTIDE SEQUENCE [LARGE SCALE GENOMIC DNA]</scope>
    <source>
        <strain evidence="8">RS5460</strain>
    </source>
</reference>
<keyword evidence="2 5" id="KW-0812">Transmembrane</keyword>
<feature type="non-terminal residue" evidence="7">
    <location>
        <position position="127"/>
    </location>
</feature>
<accession>A0AAN5ICU5</accession>
<evidence type="ECO:0000256" key="5">
    <source>
        <dbReference type="SAM" id="Phobius"/>
    </source>
</evidence>
<evidence type="ECO:0000256" key="4">
    <source>
        <dbReference type="ARBA" id="ARBA00023136"/>
    </source>
</evidence>
<organism evidence="7 8">
    <name type="scientific">Pristionchus mayeri</name>
    <dbReference type="NCBI Taxonomy" id="1317129"/>
    <lineage>
        <taxon>Eukaryota</taxon>
        <taxon>Metazoa</taxon>
        <taxon>Ecdysozoa</taxon>
        <taxon>Nematoda</taxon>
        <taxon>Chromadorea</taxon>
        <taxon>Rhabditida</taxon>
        <taxon>Rhabditina</taxon>
        <taxon>Diplogasteromorpha</taxon>
        <taxon>Diplogasteroidea</taxon>
        <taxon>Neodiplogasteridae</taxon>
        <taxon>Pristionchus</taxon>
    </lineage>
</organism>
<feature type="transmembrane region" description="Helical" evidence="5">
    <location>
        <begin position="92"/>
        <end position="115"/>
    </location>
</feature>
<comment type="caution">
    <text evidence="7">The sequence shown here is derived from an EMBL/GenBank/DDBJ whole genome shotgun (WGS) entry which is preliminary data.</text>
</comment>